<dbReference type="PROSITE" id="PS00722">
    <property type="entry name" value="FTHFS_2"/>
    <property type="match status" value="1"/>
</dbReference>
<evidence type="ECO:0000256" key="3">
    <source>
        <dbReference type="ARBA" id="ARBA00022598"/>
    </source>
</evidence>
<dbReference type="Gene3D" id="3.10.410.10">
    <property type="entry name" value="Formyltetrahydrofolate synthetase, domain 3"/>
    <property type="match status" value="1"/>
</dbReference>
<evidence type="ECO:0000256" key="1">
    <source>
        <dbReference type="ARBA" id="ARBA00004777"/>
    </source>
</evidence>
<dbReference type="GO" id="GO:0005524">
    <property type="term" value="F:ATP binding"/>
    <property type="evidence" value="ECO:0007669"/>
    <property type="project" value="UniProtKB-UniRule"/>
</dbReference>
<dbReference type="Gene3D" id="3.30.1510.10">
    <property type="entry name" value="Domain 2, N(10)-formyltetrahydrofolate synthetase"/>
    <property type="match status" value="1"/>
</dbReference>
<evidence type="ECO:0000256" key="7">
    <source>
        <dbReference type="ARBA" id="ARBA00061363"/>
    </source>
</evidence>
<evidence type="ECO:0000256" key="2">
    <source>
        <dbReference type="ARBA" id="ARBA00022563"/>
    </source>
</evidence>
<reference evidence="9 10" key="1">
    <citation type="submission" date="2019-05" db="EMBL/GenBank/DDBJ databases">
        <title>Complete genome sequence of Izhakiella calystegiae KSNA2, an endophyte isolated from beach morning glory (Calystegia soldanella).</title>
        <authorList>
            <person name="Jiang L."/>
            <person name="Jeong J.C."/>
            <person name="Kim C.Y."/>
            <person name="Kim D.H."/>
            <person name="Kim S.W."/>
            <person name="Lee j."/>
        </authorList>
    </citation>
    <scope>NUCLEOTIDE SEQUENCE [LARGE SCALE GENOMIC DNA]</scope>
    <source>
        <strain evidence="9 10">KSNA2</strain>
    </source>
</reference>
<keyword evidence="2 8" id="KW-0554">One-carbon metabolism</keyword>
<comment type="pathway">
    <text evidence="1 8">One-carbon metabolism; tetrahydrofolate interconversion.</text>
</comment>
<dbReference type="RefSeq" id="WP_138095073.1">
    <property type="nucleotide sequence ID" value="NZ_CP040428.1"/>
</dbReference>
<gene>
    <name evidence="8" type="primary">fhs</name>
    <name evidence="9" type="ORF">FEM41_05715</name>
</gene>
<keyword evidence="4 8" id="KW-0547">Nucleotide-binding</keyword>
<comment type="similarity">
    <text evidence="7 8">Belongs to the formate--tetrahydrofolate ligase family.</text>
</comment>
<dbReference type="HAMAP" id="MF_01543">
    <property type="entry name" value="FTHFS"/>
    <property type="match status" value="1"/>
</dbReference>
<proteinExistence type="inferred from homology"/>
<dbReference type="OrthoDB" id="9761733at2"/>
<evidence type="ECO:0000256" key="4">
    <source>
        <dbReference type="ARBA" id="ARBA00022741"/>
    </source>
</evidence>
<dbReference type="Proteomes" id="UP000302163">
    <property type="component" value="Chromosome"/>
</dbReference>
<protein>
    <recommendedName>
        <fullName evidence="8">Formate--tetrahydrofolate ligase</fullName>
        <ecNumber evidence="8">6.3.4.3</ecNumber>
    </recommendedName>
    <alternativeName>
        <fullName evidence="8">Formyltetrahydrofolate synthetase</fullName>
        <shortName evidence="8">FHS</shortName>
        <shortName evidence="8">FTHFS</shortName>
    </alternativeName>
</protein>
<dbReference type="CDD" id="cd00477">
    <property type="entry name" value="FTHFS"/>
    <property type="match status" value="1"/>
</dbReference>
<dbReference type="SUPFAM" id="SSF52540">
    <property type="entry name" value="P-loop containing nucleoside triphosphate hydrolases"/>
    <property type="match status" value="1"/>
</dbReference>
<evidence type="ECO:0000313" key="10">
    <source>
        <dbReference type="Proteomes" id="UP000302163"/>
    </source>
</evidence>
<evidence type="ECO:0000256" key="8">
    <source>
        <dbReference type="HAMAP-Rule" id="MF_01543"/>
    </source>
</evidence>
<dbReference type="EC" id="6.3.4.3" evidence="8"/>
<accession>A0A4P8YH82</accession>
<dbReference type="UniPathway" id="UPA00193"/>
<evidence type="ECO:0000256" key="5">
    <source>
        <dbReference type="ARBA" id="ARBA00022840"/>
    </source>
</evidence>
<dbReference type="PROSITE" id="PS00721">
    <property type="entry name" value="FTHFS_1"/>
    <property type="match status" value="1"/>
</dbReference>
<dbReference type="NCBIfam" id="NF010030">
    <property type="entry name" value="PRK13505.1"/>
    <property type="match status" value="1"/>
</dbReference>
<dbReference type="AlphaFoldDB" id="A0A4P8YH82"/>
<keyword evidence="3 8" id="KW-0436">Ligase</keyword>
<dbReference type="GO" id="GO:0004329">
    <property type="term" value="F:formate-tetrahydrofolate ligase activity"/>
    <property type="evidence" value="ECO:0007669"/>
    <property type="project" value="UniProtKB-UniRule"/>
</dbReference>
<keyword evidence="5 8" id="KW-0067">ATP-binding</keyword>
<keyword evidence="10" id="KW-1185">Reference proteome</keyword>
<dbReference type="InterPro" id="IPR020628">
    <property type="entry name" value="Formate_THF_ligase_CS"/>
</dbReference>
<dbReference type="InterPro" id="IPR000559">
    <property type="entry name" value="Formate_THF_ligase"/>
</dbReference>
<dbReference type="Gene3D" id="3.40.50.300">
    <property type="entry name" value="P-loop containing nucleotide triphosphate hydrolases"/>
    <property type="match status" value="1"/>
</dbReference>
<comment type="catalytic activity">
    <reaction evidence="6 8">
        <text>(6S)-5,6,7,8-tetrahydrofolate + formate + ATP = (6R)-10-formyltetrahydrofolate + ADP + phosphate</text>
        <dbReference type="Rhea" id="RHEA:20221"/>
        <dbReference type="ChEBI" id="CHEBI:15740"/>
        <dbReference type="ChEBI" id="CHEBI:30616"/>
        <dbReference type="ChEBI" id="CHEBI:43474"/>
        <dbReference type="ChEBI" id="CHEBI:57453"/>
        <dbReference type="ChEBI" id="CHEBI:195366"/>
        <dbReference type="ChEBI" id="CHEBI:456216"/>
        <dbReference type="EC" id="6.3.4.3"/>
    </reaction>
</comment>
<dbReference type="KEGG" id="izh:FEM41_05715"/>
<feature type="binding site" evidence="8">
    <location>
        <begin position="65"/>
        <end position="72"/>
    </location>
    <ligand>
        <name>ATP</name>
        <dbReference type="ChEBI" id="CHEBI:30616"/>
    </ligand>
</feature>
<sequence>MKTDIEIARDCAMKPVAEVADALGIDAEDLELYGRYKAKFSDALWSKLDSAPQGKLVLVTAINPTPAGEGKTTVTVGLGQALSRLGKKAIVALREPSLGPCFGMKGGATGGGYAQLVPMEDLNLHFTGDFHAITAANNLLAALLDNHLHQGNALNIDSQQITFRRCMDINDRALRHTVVGLGGRVNGVTREDGFMITVASEIMAILCLARDLADLKRRLARMIVAWRRDDTPVTVSDLQVTGALAALLKDALKPNLVQTLEHSPAIVHGGPFANIAHGCSSVRGTRLALKLADIVVTEAGFGADLGAEKFFNIKCRASGLRPDAAVLVATVRALKYNGGVAKRELGYENLDALRQGLGNLGKHIENLHKFGVPVVVTLNVFTSDTDAEHALIDQYCRERGCDLVLSRVWEQGGAGGEALALRVVELLENSDIEFRLLYPDALPLAEKIATIATEIYGAQGVSYSPAAHKALKRISDAGMASLPICMAKTQYSLSDDPKALGRPEGFRLHIRDVQAAAGAGFVVAYAGDIMTMPGLPATPAALNIDIDDNGVISGLF</sequence>
<dbReference type="EMBL" id="CP040428">
    <property type="protein sequence ID" value="QCT19186.1"/>
    <property type="molecule type" value="Genomic_DNA"/>
</dbReference>
<dbReference type="Pfam" id="PF01268">
    <property type="entry name" value="FTHFS"/>
    <property type="match status" value="1"/>
</dbReference>
<evidence type="ECO:0000256" key="6">
    <source>
        <dbReference type="ARBA" id="ARBA00049033"/>
    </source>
</evidence>
<dbReference type="GO" id="GO:0035999">
    <property type="term" value="P:tetrahydrofolate interconversion"/>
    <property type="evidence" value="ECO:0007669"/>
    <property type="project" value="UniProtKB-UniRule"/>
</dbReference>
<organism evidence="9 10">
    <name type="scientific">Jejubacter calystegiae</name>
    <dbReference type="NCBI Taxonomy" id="2579935"/>
    <lineage>
        <taxon>Bacteria</taxon>
        <taxon>Pseudomonadati</taxon>
        <taxon>Pseudomonadota</taxon>
        <taxon>Gammaproteobacteria</taxon>
        <taxon>Enterobacterales</taxon>
        <taxon>Enterobacteriaceae</taxon>
        <taxon>Jejubacter</taxon>
    </lineage>
</organism>
<dbReference type="FunFam" id="3.10.410.10:FF:000001">
    <property type="entry name" value="Putative formate--tetrahydrofolate ligase"/>
    <property type="match status" value="1"/>
</dbReference>
<name>A0A4P8YH82_9ENTR</name>
<evidence type="ECO:0000313" key="9">
    <source>
        <dbReference type="EMBL" id="QCT19186.1"/>
    </source>
</evidence>
<dbReference type="InterPro" id="IPR027417">
    <property type="entry name" value="P-loop_NTPase"/>
</dbReference>
<dbReference type="FunFam" id="3.30.1510.10:FF:000001">
    <property type="entry name" value="Formate--tetrahydrofolate ligase"/>
    <property type="match status" value="1"/>
</dbReference>